<dbReference type="InterPro" id="IPR050109">
    <property type="entry name" value="HTH-type_TetR-like_transc_reg"/>
</dbReference>
<evidence type="ECO:0000256" key="4">
    <source>
        <dbReference type="PROSITE-ProRule" id="PRU00335"/>
    </source>
</evidence>
<evidence type="ECO:0000313" key="6">
    <source>
        <dbReference type="EMBL" id="MBF4770490.1"/>
    </source>
</evidence>
<dbReference type="SUPFAM" id="SSF46689">
    <property type="entry name" value="Homeodomain-like"/>
    <property type="match status" value="1"/>
</dbReference>
<organism evidence="6 7">
    <name type="scientific">Nocardioides agariphilus</name>
    <dbReference type="NCBI Taxonomy" id="433664"/>
    <lineage>
        <taxon>Bacteria</taxon>
        <taxon>Bacillati</taxon>
        <taxon>Actinomycetota</taxon>
        <taxon>Actinomycetes</taxon>
        <taxon>Propionibacteriales</taxon>
        <taxon>Nocardioidaceae</taxon>
        <taxon>Nocardioides</taxon>
    </lineage>
</organism>
<name>A0A930YRC7_9ACTN</name>
<dbReference type="Proteomes" id="UP000660668">
    <property type="component" value="Unassembled WGS sequence"/>
</dbReference>
<evidence type="ECO:0000256" key="3">
    <source>
        <dbReference type="ARBA" id="ARBA00023163"/>
    </source>
</evidence>
<feature type="DNA-binding region" description="H-T-H motif" evidence="4">
    <location>
        <begin position="43"/>
        <end position="62"/>
    </location>
</feature>
<dbReference type="GO" id="GO:0003700">
    <property type="term" value="F:DNA-binding transcription factor activity"/>
    <property type="evidence" value="ECO:0007669"/>
    <property type="project" value="TreeGrafter"/>
</dbReference>
<dbReference type="PROSITE" id="PS50977">
    <property type="entry name" value="HTH_TETR_2"/>
    <property type="match status" value="1"/>
</dbReference>
<keyword evidence="1" id="KW-0805">Transcription regulation</keyword>
<keyword evidence="7" id="KW-1185">Reference proteome</keyword>
<dbReference type="EMBL" id="JADKPO010000054">
    <property type="protein sequence ID" value="MBF4770490.1"/>
    <property type="molecule type" value="Genomic_DNA"/>
</dbReference>
<gene>
    <name evidence="6" type="ORF">ISU10_22175</name>
</gene>
<dbReference type="Gene3D" id="1.10.357.10">
    <property type="entry name" value="Tetracycline Repressor, domain 2"/>
    <property type="match status" value="1"/>
</dbReference>
<evidence type="ECO:0000313" key="7">
    <source>
        <dbReference type="Proteomes" id="UP000660668"/>
    </source>
</evidence>
<feature type="domain" description="HTH tetR-type" evidence="5">
    <location>
        <begin position="20"/>
        <end position="80"/>
    </location>
</feature>
<dbReference type="PANTHER" id="PTHR30055:SF234">
    <property type="entry name" value="HTH-TYPE TRANSCRIPTIONAL REGULATOR BETI"/>
    <property type="match status" value="1"/>
</dbReference>
<dbReference type="AlphaFoldDB" id="A0A930YRC7"/>
<evidence type="ECO:0000256" key="2">
    <source>
        <dbReference type="ARBA" id="ARBA00023125"/>
    </source>
</evidence>
<dbReference type="GO" id="GO:0000976">
    <property type="term" value="F:transcription cis-regulatory region binding"/>
    <property type="evidence" value="ECO:0007669"/>
    <property type="project" value="TreeGrafter"/>
</dbReference>
<dbReference type="PANTHER" id="PTHR30055">
    <property type="entry name" value="HTH-TYPE TRANSCRIPTIONAL REGULATOR RUTR"/>
    <property type="match status" value="1"/>
</dbReference>
<evidence type="ECO:0000256" key="1">
    <source>
        <dbReference type="ARBA" id="ARBA00023015"/>
    </source>
</evidence>
<keyword evidence="2 4" id="KW-0238">DNA-binding</keyword>
<evidence type="ECO:0000259" key="5">
    <source>
        <dbReference type="PROSITE" id="PS50977"/>
    </source>
</evidence>
<dbReference type="PRINTS" id="PR00455">
    <property type="entry name" value="HTHTETR"/>
</dbReference>
<dbReference type="InterPro" id="IPR001647">
    <property type="entry name" value="HTH_TetR"/>
</dbReference>
<reference evidence="6" key="1">
    <citation type="submission" date="2020-11" db="EMBL/GenBank/DDBJ databases">
        <title>Nocardioides cynanchi sp. nov., isolated from soil of rhizosphere of Cynanchum wilfordii.</title>
        <authorList>
            <person name="Lee J.-S."/>
            <person name="Suh M.K."/>
            <person name="Kim J.-S."/>
        </authorList>
    </citation>
    <scope>NUCLEOTIDE SEQUENCE</scope>
    <source>
        <strain evidence="6">KCTC 19276</strain>
    </source>
</reference>
<dbReference type="InterPro" id="IPR009057">
    <property type="entry name" value="Homeodomain-like_sf"/>
</dbReference>
<comment type="caution">
    <text evidence="6">The sequence shown here is derived from an EMBL/GenBank/DDBJ whole genome shotgun (WGS) entry which is preliminary data.</text>
</comment>
<accession>A0A930YRC7</accession>
<keyword evidence="3" id="KW-0804">Transcription</keyword>
<proteinExistence type="predicted"/>
<protein>
    <submittedName>
        <fullName evidence="6">TetR/AcrR family transcriptional regulator</fullName>
    </submittedName>
</protein>
<dbReference type="Pfam" id="PF00440">
    <property type="entry name" value="TetR_N"/>
    <property type="match status" value="1"/>
</dbReference>
<sequence>MTAVKSSRRYSSAVRDEQARMTRTRIVQAADELFRERGYARATMKDIAERAGVARDTVHSVFGNKAALIPAIVDLRLVPDESVLNVADTPEARAVMNEPDPARQLELFADFMTKLNVALRPVFEVMRGAAASEPAVAEKLVILEKSRMANMRRYVGWFAERGPLRVSTDSAAETLFTILSPDVGRLLCDELGWSRKRHAAWVADVLKRTLLAD</sequence>
<dbReference type="RefSeq" id="WP_194698634.1">
    <property type="nucleotide sequence ID" value="NZ_JADKPO010000054.1"/>
</dbReference>